<proteinExistence type="predicted"/>
<evidence type="ECO:0000313" key="2">
    <source>
        <dbReference type="Proteomes" id="UP001198439"/>
    </source>
</evidence>
<dbReference type="Proteomes" id="UP001198439">
    <property type="component" value="Unassembled WGS sequence"/>
</dbReference>
<name>A0AAW4VZG2_9FIRM</name>
<comment type="caution">
    <text evidence="1">The sequence shown here is derived from an EMBL/GenBank/DDBJ whole genome shotgun (WGS) entry which is preliminary data.</text>
</comment>
<feature type="non-terminal residue" evidence="1">
    <location>
        <position position="1"/>
    </location>
</feature>
<reference evidence="1" key="1">
    <citation type="submission" date="2021-10" db="EMBL/GenBank/DDBJ databases">
        <title>Collection of gut derived symbiotic bacterial strains cultured from healthy donors.</title>
        <authorList>
            <person name="Lin H."/>
            <person name="Littmann E."/>
            <person name="Kohout C."/>
            <person name="Pamer E.G."/>
        </authorList>
    </citation>
    <scope>NUCLEOTIDE SEQUENCE</scope>
    <source>
        <strain evidence="1">DFI.4.48</strain>
    </source>
</reference>
<organism evidence="1 2">
    <name type="scientific">Faecalibacillus faecis</name>
    <dbReference type="NCBI Taxonomy" id="1982628"/>
    <lineage>
        <taxon>Bacteria</taxon>
        <taxon>Bacillati</taxon>
        <taxon>Bacillota</taxon>
        <taxon>Erysipelotrichia</taxon>
        <taxon>Erysipelotrichales</taxon>
        <taxon>Coprobacillaceae</taxon>
        <taxon>Faecalibacillus</taxon>
    </lineage>
</organism>
<dbReference type="RefSeq" id="WP_227280163.1">
    <property type="nucleotide sequence ID" value="NZ_JAJDKZ010000169.1"/>
</dbReference>
<gene>
    <name evidence="1" type="ORF">LJD69_13385</name>
</gene>
<evidence type="ECO:0000313" key="1">
    <source>
        <dbReference type="EMBL" id="MCB8611580.1"/>
    </source>
</evidence>
<dbReference type="EMBL" id="JAJDKZ010000169">
    <property type="protein sequence ID" value="MCB8611580.1"/>
    <property type="molecule type" value="Genomic_DNA"/>
</dbReference>
<sequence length="62" mass="6711">FLLEEENINLSPLLLLPIVAFRAAVALVLTERLVLLILNVLGLDVDDATGLLPFDTSLPLLS</sequence>
<dbReference type="AlphaFoldDB" id="A0AAW4VZG2"/>
<accession>A0AAW4VZG2</accession>
<protein>
    <submittedName>
        <fullName evidence="1">Uncharacterized protein</fullName>
    </submittedName>
</protein>